<keyword evidence="6" id="KW-0804">Transcription</keyword>
<dbReference type="PANTHER" id="PTHR19879:SF1">
    <property type="entry name" value="CANNONBALL-RELATED"/>
    <property type="match status" value="1"/>
</dbReference>
<dbReference type="InterPro" id="IPR001680">
    <property type="entry name" value="WD40_rpt"/>
</dbReference>
<dbReference type="EMBL" id="CAKKLH010000157">
    <property type="protein sequence ID" value="CAH0104851.1"/>
    <property type="molecule type" value="Genomic_DNA"/>
</dbReference>
<keyword evidence="4" id="KW-0677">Repeat</keyword>
<comment type="caution">
    <text evidence="10">The sequence shown here is derived from an EMBL/GenBank/DDBJ whole genome shotgun (WGS) entry which is preliminary data.</text>
</comment>
<dbReference type="PRINTS" id="PR00320">
    <property type="entry name" value="GPROTEINBRPT"/>
</dbReference>
<dbReference type="SMART" id="SM00320">
    <property type="entry name" value="WD40"/>
    <property type="match status" value="6"/>
</dbReference>
<keyword evidence="7" id="KW-0539">Nucleus</keyword>
<evidence type="ECO:0000256" key="8">
    <source>
        <dbReference type="PROSITE-ProRule" id="PRU00221"/>
    </source>
</evidence>
<dbReference type="InterPro" id="IPR007582">
    <property type="entry name" value="TFIID_NTD2"/>
</dbReference>
<dbReference type="PROSITE" id="PS50294">
    <property type="entry name" value="WD_REPEATS_REGION"/>
    <property type="match status" value="4"/>
</dbReference>
<keyword evidence="11" id="KW-1185">Reference proteome</keyword>
<evidence type="ECO:0000256" key="5">
    <source>
        <dbReference type="ARBA" id="ARBA00023015"/>
    </source>
</evidence>
<dbReference type="GO" id="GO:0016251">
    <property type="term" value="F:RNA polymerase II general transcription initiation factor activity"/>
    <property type="evidence" value="ECO:0007669"/>
    <property type="project" value="TreeGrafter"/>
</dbReference>
<feature type="repeat" description="WD" evidence="8">
    <location>
        <begin position="435"/>
        <end position="476"/>
    </location>
</feature>
<dbReference type="OrthoDB" id="10266330at2759"/>
<accession>A0A8J2RXE3</accession>
<dbReference type="GO" id="GO:0005669">
    <property type="term" value="C:transcription factor TFIID complex"/>
    <property type="evidence" value="ECO:0007669"/>
    <property type="project" value="TreeGrafter"/>
</dbReference>
<dbReference type="InterPro" id="IPR020472">
    <property type="entry name" value="WD40_PAC1"/>
</dbReference>
<reference evidence="10" key="1">
    <citation type="submission" date="2021-11" db="EMBL/GenBank/DDBJ databases">
        <authorList>
            <person name="Schell T."/>
        </authorList>
    </citation>
    <scope>NUCLEOTIDE SEQUENCE</scope>
    <source>
        <strain evidence="10">M5</strain>
    </source>
</reference>
<proteinExistence type="inferred from homology"/>
<dbReference type="PROSITE" id="PS50082">
    <property type="entry name" value="WD_REPEATS_2"/>
    <property type="match status" value="5"/>
</dbReference>
<dbReference type="PANTHER" id="PTHR19879">
    <property type="entry name" value="TRANSCRIPTION INITIATION FACTOR TFIID"/>
    <property type="match status" value="1"/>
</dbReference>
<evidence type="ECO:0000256" key="3">
    <source>
        <dbReference type="ARBA" id="ARBA00022574"/>
    </source>
</evidence>
<dbReference type="SUPFAM" id="SSF50978">
    <property type="entry name" value="WD40 repeat-like"/>
    <property type="match status" value="1"/>
</dbReference>
<dbReference type="SUPFAM" id="SSF160897">
    <property type="entry name" value="Taf5 N-terminal domain-like"/>
    <property type="match status" value="1"/>
</dbReference>
<comment type="similarity">
    <text evidence="2">Belongs to the WD repeat TAF5 family.</text>
</comment>
<dbReference type="Gene3D" id="2.130.10.10">
    <property type="entry name" value="YVTN repeat-like/Quinoprotein amine dehydrogenase"/>
    <property type="match status" value="2"/>
</dbReference>
<evidence type="ECO:0000259" key="9">
    <source>
        <dbReference type="Pfam" id="PF04494"/>
    </source>
</evidence>
<protein>
    <recommendedName>
        <fullName evidence="9">TFIID subunit TAF5 NTD2 domain-containing protein</fullName>
    </recommendedName>
</protein>
<evidence type="ECO:0000313" key="11">
    <source>
        <dbReference type="Proteomes" id="UP000789390"/>
    </source>
</evidence>
<dbReference type="GO" id="GO:0006367">
    <property type="term" value="P:transcription initiation at RNA polymerase II promoter"/>
    <property type="evidence" value="ECO:0007669"/>
    <property type="project" value="TreeGrafter"/>
</dbReference>
<evidence type="ECO:0000256" key="4">
    <source>
        <dbReference type="ARBA" id="ARBA00022737"/>
    </source>
</evidence>
<evidence type="ECO:0000256" key="1">
    <source>
        <dbReference type="ARBA" id="ARBA00004123"/>
    </source>
</evidence>
<evidence type="ECO:0000256" key="6">
    <source>
        <dbReference type="ARBA" id="ARBA00023163"/>
    </source>
</evidence>
<dbReference type="CDD" id="cd00200">
    <property type="entry name" value="WD40"/>
    <property type="match status" value="1"/>
</dbReference>
<feature type="repeat" description="WD" evidence="8">
    <location>
        <begin position="477"/>
        <end position="509"/>
    </location>
</feature>
<dbReference type="InterPro" id="IPR015943">
    <property type="entry name" value="WD40/YVTN_repeat-like_dom_sf"/>
</dbReference>
<evidence type="ECO:0000313" key="10">
    <source>
        <dbReference type="EMBL" id="CAH0104851.1"/>
    </source>
</evidence>
<name>A0A8J2RXE3_9CRUS</name>
<feature type="repeat" description="WD" evidence="8">
    <location>
        <begin position="309"/>
        <end position="350"/>
    </location>
</feature>
<dbReference type="Proteomes" id="UP000789390">
    <property type="component" value="Unassembled WGS sequence"/>
</dbReference>
<comment type="subcellular location">
    <subcellularLocation>
        <location evidence="1">Nucleus</location>
    </subcellularLocation>
</comment>
<feature type="repeat" description="WD" evidence="8">
    <location>
        <begin position="351"/>
        <end position="382"/>
    </location>
</feature>
<dbReference type="Pfam" id="PF04494">
    <property type="entry name" value="TFIID_NTD2"/>
    <property type="match status" value="1"/>
</dbReference>
<feature type="repeat" description="WD" evidence="8">
    <location>
        <begin position="393"/>
        <end position="434"/>
    </location>
</feature>
<gene>
    <name evidence="10" type="ORF">DGAL_LOCUS7780</name>
</gene>
<dbReference type="Gene3D" id="1.25.40.500">
    <property type="entry name" value="TFIID subunit TAF5, NTD2 domain"/>
    <property type="match status" value="1"/>
</dbReference>
<dbReference type="InterPro" id="IPR019775">
    <property type="entry name" value="WD40_repeat_CS"/>
</dbReference>
<evidence type="ECO:0000256" key="2">
    <source>
        <dbReference type="ARBA" id="ARBA00009435"/>
    </source>
</evidence>
<dbReference type="InterPro" id="IPR036322">
    <property type="entry name" value="WD40_repeat_dom_sf"/>
</dbReference>
<sequence>MKRTKHEGITNAARRHLNTRRNFTDSDILKKSKLKLKQSAEQFENSAIWSNRIISVENLNLTEQEAELQFLKLKAWVESLDDSTKIEMEEILFPAFISLYRRMNVSGNMIGARGFYTRNQSNFLKIPEQRKMAERFCSENNIVFIMELSSESFEVLQNYIGSNEHPLLQQLLNTTLEVHIIKTKIETNVDNQMNPKPNVDTSNMEEVHDLLAAISRLKDVPPTAPLLKLYSIDTGQRKMSAASVSHCENYISCGFQDSSVAIWDVKKLRSSSKSDLSRLDLSEACAISLYHPVACAPSPIDPDSSVSICLGHSGPVYATQFTPTNTHVLSCGEDTTLRLWEISSMQNVFVYRGHTYPVWDVNVAYNGQFFASASQDRTAKIWMFDRTYPLRILAGHTADVDCVTFHPNGLYLATGSADSSVRMWNVADGSTVRILVGHSGTVLSVAFSPCGTLLASAGEDHRVMIWDVAAGRVLHDFTGHQYVIHGLVWISEHILCSYSVDGNIRVWNVTQSPPSAPTPASQQQELAAYSISSPMKIVHLGKGNRETLACIAASD</sequence>
<keyword evidence="3 8" id="KW-0853">WD repeat</keyword>
<dbReference type="AlphaFoldDB" id="A0A8J2RXE3"/>
<organism evidence="10 11">
    <name type="scientific">Daphnia galeata</name>
    <dbReference type="NCBI Taxonomy" id="27404"/>
    <lineage>
        <taxon>Eukaryota</taxon>
        <taxon>Metazoa</taxon>
        <taxon>Ecdysozoa</taxon>
        <taxon>Arthropoda</taxon>
        <taxon>Crustacea</taxon>
        <taxon>Branchiopoda</taxon>
        <taxon>Diplostraca</taxon>
        <taxon>Cladocera</taxon>
        <taxon>Anomopoda</taxon>
        <taxon>Daphniidae</taxon>
        <taxon>Daphnia</taxon>
    </lineage>
</organism>
<dbReference type="Pfam" id="PF00400">
    <property type="entry name" value="WD40"/>
    <property type="match status" value="5"/>
</dbReference>
<keyword evidence="5" id="KW-0805">Transcription regulation</keyword>
<evidence type="ECO:0000256" key="7">
    <source>
        <dbReference type="ARBA" id="ARBA00023242"/>
    </source>
</evidence>
<feature type="domain" description="TFIID subunit TAF5 NTD2" evidence="9">
    <location>
        <begin position="63"/>
        <end position="126"/>
    </location>
</feature>
<dbReference type="InterPro" id="IPR037264">
    <property type="entry name" value="TFIID_NTD2_sf"/>
</dbReference>
<dbReference type="PROSITE" id="PS00678">
    <property type="entry name" value="WD_REPEATS_1"/>
    <property type="match status" value="3"/>
</dbReference>